<sequence length="441" mass="49707">MARWIRGIRCASYKGTAPAEIDLLGGGTRVAEAGGLELEPRLMIPCKIGYNTWIILLEPLGRHHAWTGSAKARHHLEGGQWKSIRIWRDPWIPRELSLRVTTRQGRCRLKWVSELLDLDGREWDFDKLIHIFNPEDVEEISKIKIPAPSSEAFIAQHMEKTGIFTVRSAYNLALRIKRGQDLQSSSSAPDGERRLWSGVWSGQVPPKVNVFIWKLARDSLPTRRAKFILRLEHSDICPLCDREPETSYHATVTCPWARNLRLAMREHWRLPEEQFQYTGPDWLLLLLDRCSAAERDLTKLLLWKTWSVDNNITHQSGPMSIPEAVHALCAMQATLADILSGDAPVAGKGKLPCSSSDNRKQTSAGSKELGRTAWEPPPAGWTKVNVDGSFVSQSGEAGIGIIARDCKRQVIFMAWCVQFRCHDALEAEAQACLKLVWRGSV</sequence>
<feature type="compositionally biased region" description="Polar residues" evidence="1">
    <location>
        <begin position="353"/>
        <end position="365"/>
    </location>
</feature>
<organism evidence="4 5">
    <name type="scientific">Panicum miliaceum</name>
    <name type="common">Proso millet</name>
    <name type="synonym">Broomcorn millet</name>
    <dbReference type="NCBI Taxonomy" id="4540"/>
    <lineage>
        <taxon>Eukaryota</taxon>
        <taxon>Viridiplantae</taxon>
        <taxon>Streptophyta</taxon>
        <taxon>Embryophyta</taxon>
        <taxon>Tracheophyta</taxon>
        <taxon>Spermatophyta</taxon>
        <taxon>Magnoliopsida</taxon>
        <taxon>Liliopsida</taxon>
        <taxon>Poales</taxon>
        <taxon>Poaceae</taxon>
        <taxon>PACMAD clade</taxon>
        <taxon>Panicoideae</taxon>
        <taxon>Panicodae</taxon>
        <taxon>Paniceae</taxon>
        <taxon>Panicinae</taxon>
        <taxon>Panicum</taxon>
        <taxon>Panicum sect. Panicum</taxon>
    </lineage>
</organism>
<proteinExistence type="predicted"/>
<dbReference type="EMBL" id="PQIB02000005">
    <property type="protein sequence ID" value="RLN15823.1"/>
    <property type="molecule type" value="Genomic_DNA"/>
</dbReference>
<dbReference type="STRING" id="4540.A0A3L6S6H1"/>
<dbReference type="Pfam" id="PF13966">
    <property type="entry name" value="zf-RVT"/>
    <property type="match status" value="1"/>
</dbReference>
<dbReference type="InterPro" id="IPR026960">
    <property type="entry name" value="RVT-Znf"/>
</dbReference>
<dbReference type="AlphaFoldDB" id="A0A3L6S6H1"/>
<protein>
    <recommendedName>
        <fullName evidence="6">Reverse transcriptase zinc-binding domain-containing protein</fullName>
    </recommendedName>
</protein>
<keyword evidence="5" id="KW-1185">Reference proteome</keyword>
<dbReference type="Pfam" id="PF13456">
    <property type="entry name" value="RVT_3"/>
    <property type="match status" value="1"/>
</dbReference>
<evidence type="ECO:0008006" key="6">
    <source>
        <dbReference type="Google" id="ProtNLM"/>
    </source>
</evidence>
<feature type="domain" description="RNase H type-1" evidence="2">
    <location>
        <begin position="385"/>
        <end position="433"/>
    </location>
</feature>
<dbReference type="GO" id="GO:0004523">
    <property type="term" value="F:RNA-DNA hybrid ribonuclease activity"/>
    <property type="evidence" value="ECO:0007669"/>
    <property type="project" value="InterPro"/>
</dbReference>
<evidence type="ECO:0000256" key="1">
    <source>
        <dbReference type="SAM" id="MobiDB-lite"/>
    </source>
</evidence>
<name>A0A3L6S6H1_PANMI</name>
<dbReference type="OrthoDB" id="690282at2759"/>
<dbReference type="InterPro" id="IPR002156">
    <property type="entry name" value="RNaseH_domain"/>
</dbReference>
<evidence type="ECO:0000313" key="5">
    <source>
        <dbReference type="Proteomes" id="UP000275267"/>
    </source>
</evidence>
<evidence type="ECO:0000259" key="3">
    <source>
        <dbReference type="Pfam" id="PF13966"/>
    </source>
</evidence>
<dbReference type="Proteomes" id="UP000275267">
    <property type="component" value="Unassembled WGS sequence"/>
</dbReference>
<reference evidence="5" key="1">
    <citation type="journal article" date="2019" name="Nat. Commun.">
        <title>The genome of broomcorn millet.</title>
        <authorList>
            <person name="Zou C."/>
            <person name="Miki D."/>
            <person name="Li D."/>
            <person name="Tang Q."/>
            <person name="Xiao L."/>
            <person name="Rajput S."/>
            <person name="Deng P."/>
            <person name="Jia W."/>
            <person name="Huang R."/>
            <person name="Zhang M."/>
            <person name="Sun Y."/>
            <person name="Hu J."/>
            <person name="Fu X."/>
            <person name="Schnable P.S."/>
            <person name="Li F."/>
            <person name="Zhang H."/>
            <person name="Feng B."/>
            <person name="Zhu X."/>
            <person name="Liu R."/>
            <person name="Schnable J.C."/>
            <person name="Zhu J.-K."/>
            <person name="Zhang H."/>
        </authorList>
    </citation>
    <scope>NUCLEOTIDE SEQUENCE [LARGE SCALE GENOMIC DNA]</scope>
</reference>
<evidence type="ECO:0000313" key="4">
    <source>
        <dbReference type="EMBL" id="RLN15823.1"/>
    </source>
</evidence>
<dbReference type="PANTHER" id="PTHR47074:SF73">
    <property type="entry name" value="OS04G0448401 PROTEIN"/>
    <property type="match status" value="1"/>
</dbReference>
<evidence type="ECO:0000259" key="2">
    <source>
        <dbReference type="Pfam" id="PF13456"/>
    </source>
</evidence>
<dbReference type="GO" id="GO:0003676">
    <property type="term" value="F:nucleic acid binding"/>
    <property type="evidence" value="ECO:0007669"/>
    <property type="project" value="InterPro"/>
</dbReference>
<gene>
    <name evidence="4" type="ORF">C2845_PM02G17800</name>
</gene>
<feature type="domain" description="Reverse transcriptase zinc-binding" evidence="3">
    <location>
        <begin position="164"/>
        <end position="259"/>
    </location>
</feature>
<feature type="region of interest" description="Disordered" evidence="1">
    <location>
        <begin position="349"/>
        <end position="375"/>
    </location>
</feature>
<accession>A0A3L6S6H1</accession>
<dbReference type="PANTHER" id="PTHR47074">
    <property type="entry name" value="BNAC02G40300D PROTEIN"/>
    <property type="match status" value="1"/>
</dbReference>
<comment type="caution">
    <text evidence="4">The sequence shown here is derived from an EMBL/GenBank/DDBJ whole genome shotgun (WGS) entry which is preliminary data.</text>
</comment>
<dbReference type="InterPro" id="IPR052929">
    <property type="entry name" value="RNase_H-like_EbsB-rel"/>
</dbReference>